<dbReference type="EMBL" id="RWIT01000013">
    <property type="protein sequence ID" value="RSK45480.1"/>
    <property type="molecule type" value="Genomic_DNA"/>
</dbReference>
<protein>
    <submittedName>
        <fullName evidence="1">Uncharacterized protein</fullName>
    </submittedName>
</protein>
<name>A0A3R9PTC9_9BACT</name>
<evidence type="ECO:0000313" key="1">
    <source>
        <dbReference type="EMBL" id="RSK45480.1"/>
    </source>
</evidence>
<dbReference type="Proteomes" id="UP000273500">
    <property type="component" value="Unassembled WGS sequence"/>
</dbReference>
<dbReference type="AlphaFoldDB" id="A0A3R9PTC9"/>
<evidence type="ECO:0000313" key="2">
    <source>
        <dbReference type="Proteomes" id="UP000273500"/>
    </source>
</evidence>
<reference evidence="1 2" key="1">
    <citation type="submission" date="2018-12" db="EMBL/GenBank/DDBJ databases">
        <authorList>
            <person name="Feng G."/>
            <person name="Zhu H."/>
        </authorList>
    </citation>
    <scope>NUCLEOTIDE SEQUENCE [LARGE SCALE GENOMIC DNA]</scope>
    <source>
        <strain evidence="1 2">KCTC 12533</strain>
    </source>
</reference>
<keyword evidence="2" id="KW-1185">Reference proteome</keyword>
<sequence length="99" mass="11775">MAVLVFFGGFILLLFLWAKIADWWDGRIFRKKLQGLQGRFDELEEVTLQQSEQALKTLDELTAAMQGHEAYQQHLRERRVVSWPATSSRKKYKKSYKRR</sequence>
<proteinExistence type="predicted"/>
<comment type="caution">
    <text evidence="1">The sequence shown here is derived from an EMBL/GenBank/DDBJ whole genome shotgun (WGS) entry which is preliminary data.</text>
</comment>
<accession>A0A3R9PTC9</accession>
<organism evidence="1 2">
    <name type="scientific">Hymenobacter rigui</name>
    <dbReference type="NCBI Taxonomy" id="334424"/>
    <lineage>
        <taxon>Bacteria</taxon>
        <taxon>Pseudomonadati</taxon>
        <taxon>Bacteroidota</taxon>
        <taxon>Cytophagia</taxon>
        <taxon>Cytophagales</taxon>
        <taxon>Hymenobacteraceae</taxon>
        <taxon>Hymenobacter</taxon>
    </lineage>
</organism>
<gene>
    <name evidence="1" type="ORF">EI291_17950</name>
</gene>
<dbReference type="RefSeq" id="WP_125423254.1">
    <property type="nucleotide sequence ID" value="NZ_RWIT01000013.1"/>
</dbReference>